<dbReference type="RefSeq" id="WP_074923229.1">
    <property type="nucleotide sequence ID" value="NZ_CP141274.1"/>
</dbReference>
<feature type="chain" id="PRO_5010256389" description="DUF4148 domain-containing protein" evidence="1">
    <location>
        <begin position="30"/>
        <end position="117"/>
    </location>
</feature>
<evidence type="ECO:0000313" key="3">
    <source>
        <dbReference type="Proteomes" id="UP000183417"/>
    </source>
</evidence>
<evidence type="ECO:0008006" key="4">
    <source>
        <dbReference type="Google" id="ProtNLM"/>
    </source>
</evidence>
<organism evidence="2 3">
    <name type="scientific">Delftia lacustris</name>
    <dbReference type="NCBI Taxonomy" id="558537"/>
    <lineage>
        <taxon>Bacteria</taxon>
        <taxon>Pseudomonadati</taxon>
        <taxon>Pseudomonadota</taxon>
        <taxon>Betaproteobacteria</taxon>
        <taxon>Burkholderiales</taxon>
        <taxon>Comamonadaceae</taxon>
        <taxon>Delftia</taxon>
    </lineage>
</organism>
<evidence type="ECO:0000256" key="1">
    <source>
        <dbReference type="SAM" id="SignalP"/>
    </source>
</evidence>
<name>A0A1H3SHF7_9BURK</name>
<sequence>MAQNRLSPSSLIAALATVAALALPGMASAAYWHPANNEAGVIVHPEHSQSEKTRAQVKAEVQAAAQQGLLSYGEANAFPSQPNAGPGKTREQVVMELVNESPAERDARLRLYNGYGG</sequence>
<keyword evidence="1" id="KW-0732">Signal</keyword>
<dbReference type="EMBL" id="FNPE01000020">
    <property type="protein sequence ID" value="SDZ37157.1"/>
    <property type="molecule type" value="Genomic_DNA"/>
</dbReference>
<dbReference type="InterPro" id="IPR025421">
    <property type="entry name" value="DUF4148"/>
</dbReference>
<reference evidence="2 3" key="1">
    <citation type="submission" date="2016-10" db="EMBL/GenBank/DDBJ databases">
        <authorList>
            <person name="de Groot N.N."/>
        </authorList>
    </citation>
    <scope>NUCLEOTIDE SEQUENCE [LARGE SCALE GENOMIC DNA]</scope>
    <source>
        <strain evidence="2 3">LMG 24775</strain>
    </source>
</reference>
<accession>A0A1H3SHF7</accession>
<evidence type="ECO:0000313" key="2">
    <source>
        <dbReference type="EMBL" id="SDZ37157.1"/>
    </source>
</evidence>
<gene>
    <name evidence="2" type="ORF">SAMN05421547_12041</name>
</gene>
<dbReference type="AlphaFoldDB" id="A0A1H3SHF7"/>
<feature type="signal peptide" evidence="1">
    <location>
        <begin position="1"/>
        <end position="29"/>
    </location>
</feature>
<protein>
    <recommendedName>
        <fullName evidence="4">DUF4148 domain-containing protein</fullName>
    </recommendedName>
</protein>
<dbReference type="Pfam" id="PF13663">
    <property type="entry name" value="DUF4148"/>
    <property type="match status" value="1"/>
</dbReference>
<dbReference type="GeneID" id="94692566"/>
<dbReference type="Proteomes" id="UP000183417">
    <property type="component" value="Unassembled WGS sequence"/>
</dbReference>
<proteinExistence type="predicted"/>